<accession>A0A084INQ0</accession>
<organism evidence="1 2">
    <name type="scientific">Salinisphaera hydrothermalis (strain C41B8)</name>
    <dbReference type="NCBI Taxonomy" id="1304275"/>
    <lineage>
        <taxon>Bacteria</taxon>
        <taxon>Pseudomonadati</taxon>
        <taxon>Pseudomonadota</taxon>
        <taxon>Gammaproteobacteria</taxon>
        <taxon>Salinisphaerales</taxon>
        <taxon>Salinisphaeraceae</taxon>
        <taxon>Salinisphaera</taxon>
    </lineage>
</organism>
<keyword evidence="2" id="KW-1185">Reference proteome</keyword>
<dbReference type="STRING" id="1304275.C41B8_05513"/>
<evidence type="ECO:0000313" key="1">
    <source>
        <dbReference type="EMBL" id="KEZ78334.1"/>
    </source>
</evidence>
<dbReference type="SUPFAM" id="SSF103084">
    <property type="entry name" value="Holliday junction resolvase RusA"/>
    <property type="match status" value="1"/>
</dbReference>
<gene>
    <name evidence="1" type="ORF">C41B8_05513</name>
</gene>
<dbReference type="AlphaFoldDB" id="A0A084INQ0"/>
<protein>
    <submittedName>
        <fullName evidence="1">Uncharacterized protein</fullName>
    </submittedName>
</protein>
<sequence>MTEYRLPLRTTSKLNDRKHWAARHRQAKAERRAAYMATRRHDLPCVVTLTRVSPGTLDGDNLQGAMKSIRDGVADRLGIDDRDSRVEWRYAQRRGRPRQYGVVITIAACLEQGK</sequence>
<dbReference type="InterPro" id="IPR036614">
    <property type="entry name" value="RusA-like_sf"/>
</dbReference>
<dbReference type="OrthoDB" id="6367660at2"/>
<dbReference type="GO" id="GO:0000287">
    <property type="term" value="F:magnesium ion binding"/>
    <property type="evidence" value="ECO:0007669"/>
    <property type="project" value="InterPro"/>
</dbReference>
<dbReference type="RefSeq" id="WP_051883130.1">
    <property type="nucleotide sequence ID" value="NZ_APNK01000005.1"/>
</dbReference>
<name>A0A084INQ0_SALHC</name>
<dbReference type="Proteomes" id="UP000028302">
    <property type="component" value="Unassembled WGS sequence"/>
</dbReference>
<comment type="caution">
    <text evidence="1">The sequence shown here is derived from an EMBL/GenBank/DDBJ whole genome shotgun (WGS) entry which is preliminary data.</text>
</comment>
<dbReference type="GO" id="GO:0006281">
    <property type="term" value="P:DNA repair"/>
    <property type="evidence" value="ECO:0007669"/>
    <property type="project" value="InterPro"/>
</dbReference>
<reference evidence="1 2" key="1">
    <citation type="submission" date="2013-03" db="EMBL/GenBank/DDBJ databases">
        <title>Salinisphaera hydrothermalis C41B8 Genome Sequencing.</title>
        <authorList>
            <person name="Li C."/>
            <person name="Lai Q."/>
            <person name="Shao Z."/>
        </authorList>
    </citation>
    <scope>NUCLEOTIDE SEQUENCE [LARGE SCALE GENOMIC DNA]</scope>
    <source>
        <strain evidence="1 2">C41B8</strain>
    </source>
</reference>
<proteinExistence type="predicted"/>
<dbReference type="GO" id="GO:0006310">
    <property type="term" value="P:DNA recombination"/>
    <property type="evidence" value="ECO:0007669"/>
    <property type="project" value="InterPro"/>
</dbReference>
<dbReference type="EMBL" id="APNK01000005">
    <property type="protein sequence ID" value="KEZ78334.1"/>
    <property type="molecule type" value="Genomic_DNA"/>
</dbReference>
<evidence type="ECO:0000313" key="2">
    <source>
        <dbReference type="Proteomes" id="UP000028302"/>
    </source>
</evidence>